<accession>A0A1R3WHK6</accession>
<reference evidence="8" key="1">
    <citation type="submission" date="2017-01" db="EMBL/GenBank/DDBJ databases">
        <authorList>
            <person name="Varghese N."/>
            <person name="Submissions S."/>
        </authorList>
    </citation>
    <scope>NUCLEOTIDE SEQUENCE [LARGE SCALE GENOMIC DNA]</scope>
    <source>
        <strain evidence="8">DSM 29591</strain>
    </source>
</reference>
<dbReference type="PROSITE" id="PS51686">
    <property type="entry name" value="SAM_MT_RSMB_NOP"/>
    <property type="match status" value="1"/>
</dbReference>
<evidence type="ECO:0000313" key="8">
    <source>
        <dbReference type="Proteomes" id="UP000186997"/>
    </source>
</evidence>
<keyword evidence="3 5" id="KW-0949">S-adenosyl-L-methionine</keyword>
<dbReference type="Gene3D" id="3.40.50.150">
    <property type="entry name" value="Vaccinia Virus protein VP39"/>
    <property type="match status" value="1"/>
</dbReference>
<evidence type="ECO:0000259" key="6">
    <source>
        <dbReference type="PROSITE" id="PS51686"/>
    </source>
</evidence>
<dbReference type="Pfam" id="PF22458">
    <property type="entry name" value="RsmF-B_ferredox"/>
    <property type="match status" value="1"/>
</dbReference>
<dbReference type="EMBL" id="FTPR01000001">
    <property type="protein sequence ID" value="SIT77417.1"/>
    <property type="molecule type" value="Genomic_DNA"/>
</dbReference>
<name>A0A1R3WHK6_9RHOB</name>
<dbReference type="GO" id="GO:0003723">
    <property type="term" value="F:RNA binding"/>
    <property type="evidence" value="ECO:0007669"/>
    <property type="project" value="UniProtKB-UniRule"/>
</dbReference>
<feature type="binding site" evidence="5">
    <location>
        <position position="287"/>
    </location>
    <ligand>
        <name>S-adenosyl-L-methionine</name>
        <dbReference type="ChEBI" id="CHEBI:59789"/>
    </ligand>
</feature>
<dbReference type="InterPro" id="IPR001678">
    <property type="entry name" value="MeTrfase_RsmB-F_NOP2_dom"/>
</dbReference>
<feature type="binding site" evidence="5">
    <location>
        <position position="247"/>
    </location>
    <ligand>
        <name>S-adenosyl-L-methionine</name>
        <dbReference type="ChEBI" id="CHEBI:59789"/>
    </ligand>
</feature>
<dbReference type="InterPro" id="IPR023267">
    <property type="entry name" value="RCMT"/>
</dbReference>
<dbReference type="GO" id="GO:0001510">
    <property type="term" value="P:RNA methylation"/>
    <property type="evidence" value="ECO:0007669"/>
    <property type="project" value="InterPro"/>
</dbReference>
<keyword evidence="4 5" id="KW-0694">RNA-binding</keyword>
<dbReference type="Gene3D" id="3.30.70.1170">
    <property type="entry name" value="Sun protein, domain 3"/>
    <property type="match status" value="1"/>
</dbReference>
<evidence type="ECO:0000256" key="3">
    <source>
        <dbReference type="ARBA" id="ARBA00022691"/>
    </source>
</evidence>
<keyword evidence="2 5" id="KW-0808">Transferase</keyword>
<keyword evidence="8" id="KW-1185">Reference proteome</keyword>
<dbReference type="CDD" id="cd02440">
    <property type="entry name" value="AdoMet_MTases"/>
    <property type="match status" value="1"/>
</dbReference>
<dbReference type="OrthoDB" id="9810297at2"/>
<dbReference type="InterPro" id="IPR049560">
    <property type="entry name" value="MeTrfase_RsmB-F_NOP2_cat"/>
</dbReference>
<evidence type="ECO:0000256" key="2">
    <source>
        <dbReference type="ARBA" id="ARBA00022679"/>
    </source>
</evidence>
<dbReference type="SUPFAM" id="SSF53335">
    <property type="entry name" value="S-adenosyl-L-methionine-dependent methyltransferases"/>
    <property type="match status" value="1"/>
</dbReference>
<sequence>MTPGARVAAAIAVLDQIQAGAVAEQALTAWARGSRFAGSKDRAAVRDHVFDVLRAKRSLGDGAGRELMQRLAQRESWPMTELFSGDGHAPDPLTAEEMAALDAPLTLSVPARCDLPDWLWPLWQESLGERAEAVAMVQQGRADVFLRVNMRKGSVTAAMDALAKDGVTVIAHPDVAGCLRVTGNPRRVKTAAAYLSGLVELQDAASQRAVRRVAVPDGARVLDYCAGGGGKALAFADLYEATVFAHDIAPQRMRDLPVRAARAGVTITPLATEALAKAGKFDVVFCDAPCTGSGTWRRTPDAKWRLGPEDLAHVMQSQDEVLNASAPLVADAGLLVYATCSILSDENSRRVRAFCQRNPDWHIIEEHQDLPDANGDGFYTCALRRR</sequence>
<dbReference type="PANTHER" id="PTHR22807:SF53">
    <property type="entry name" value="RIBOSOMAL RNA SMALL SUBUNIT METHYLTRANSFERASE B-RELATED"/>
    <property type="match status" value="1"/>
</dbReference>
<dbReference type="Proteomes" id="UP000186997">
    <property type="component" value="Unassembled WGS sequence"/>
</dbReference>
<comment type="caution">
    <text evidence="5">Lacks conserved residue(s) required for the propagation of feature annotation.</text>
</comment>
<evidence type="ECO:0000313" key="7">
    <source>
        <dbReference type="EMBL" id="SIT77417.1"/>
    </source>
</evidence>
<dbReference type="AlphaFoldDB" id="A0A1R3WHK6"/>
<evidence type="ECO:0000256" key="1">
    <source>
        <dbReference type="ARBA" id="ARBA00022603"/>
    </source>
</evidence>
<keyword evidence="1 5" id="KW-0489">Methyltransferase</keyword>
<evidence type="ECO:0000256" key="5">
    <source>
        <dbReference type="PROSITE-ProRule" id="PRU01023"/>
    </source>
</evidence>
<comment type="similarity">
    <text evidence="5">Belongs to the class I-like SAM-binding methyltransferase superfamily. RsmB/NOP family.</text>
</comment>
<dbReference type="GO" id="GO:0008173">
    <property type="term" value="F:RNA methyltransferase activity"/>
    <property type="evidence" value="ECO:0007669"/>
    <property type="project" value="InterPro"/>
</dbReference>
<gene>
    <name evidence="7" type="ORF">SAMN05421665_0566</name>
</gene>
<proteinExistence type="inferred from homology"/>
<dbReference type="PRINTS" id="PR02008">
    <property type="entry name" value="RCMTFAMILY"/>
</dbReference>
<dbReference type="Pfam" id="PF01189">
    <property type="entry name" value="Methyltr_RsmB-F"/>
    <property type="match status" value="1"/>
</dbReference>
<dbReference type="RefSeq" id="WP_076658279.1">
    <property type="nucleotide sequence ID" value="NZ_FTPR01000001.1"/>
</dbReference>
<dbReference type="InterPro" id="IPR029063">
    <property type="entry name" value="SAM-dependent_MTases_sf"/>
</dbReference>
<organism evidence="7 8">
    <name type="scientific">Yoonia rosea</name>
    <dbReference type="NCBI Taxonomy" id="287098"/>
    <lineage>
        <taxon>Bacteria</taxon>
        <taxon>Pseudomonadati</taxon>
        <taxon>Pseudomonadota</taxon>
        <taxon>Alphaproteobacteria</taxon>
        <taxon>Rhodobacterales</taxon>
        <taxon>Paracoccaceae</taxon>
        <taxon>Yoonia</taxon>
    </lineage>
</organism>
<protein>
    <submittedName>
        <fullName evidence="7">16S rRNA (Cytosine967-C5)-methyltransferase</fullName>
    </submittedName>
</protein>
<feature type="active site" description="Nucleophile" evidence="5">
    <location>
        <position position="340"/>
    </location>
</feature>
<evidence type="ECO:0000256" key="4">
    <source>
        <dbReference type="ARBA" id="ARBA00022884"/>
    </source>
</evidence>
<dbReference type="InterPro" id="IPR054728">
    <property type="entry name" value="RsmB-like_ferredoxin"/>
</dbReference>
<dbReference type="STRING" id="287098.SAMN05421665_0566"/>
<feature type="domain" description="SAM-dependent MTase RsmB/NOP-type" evidence="6">
    <location>
        <begin position="134"/>
        <end position="386"/>
    </location>
</feature>
<dbReference type="PANTHER" id="PTHR22807">
    <property type="entry name" value="NOP2 YEAST -RELATED NOL1/NOP2/FMU SUN DOMAIN-CONTAINING"/>
    <property type="match status" value="1"/>
</dbReference>